<dbReference type="SMART" id="SM00327">
    <property type="entry name" value="VWA"/>
    <property type="match status" value="1"/>
</dbReference>
<dbReference type="PANTHER" id="PTHR24020">
    <property type="entry name" value="COLLAGEN ALPHA"/>
    <property type="match status" value="1"/>
</dbReference>
<dbReference type="GO" id="GO:0032991">
    <property type="term" value="C:protein-containing complex"/>
    <property type="evidence" value="ECO:0007669"/>
    <property type="project" value="UniProtKB-ARBA"/>
</dbReference>
<dbReference type="SUPFAM" id="SSF53300">
    <property type="entry name" value="vWA-like"/>
    <property type="match status" value="1"/>
</dbReference>
<dbReference type="Pfam" id="PF00092">
    <property type="entry name" value="VWA"/>
    <property type="match status" value="1"/>
</dbReference>
<keyword evidence="3" id="KW-1185">Reference proteome</keyword>
<dbReference type="Proteomes" id="UP000887013">
    <property type="component" value="Unassembled WGS sequence"/>
</dbReference>
<dbReference type="AlphaFoldDB" id="A0A8X6QAP9"/>
<protein>
    <recommendedName>
        <fullName evidence="1">VWFA domain-containing protein</fullName>
    </recommendedName>
</protein>
<evidence type="ECO:0000313" key="2">
    <source>
        <dbReference type="EMBL" id="GFU08823.1"/>
    </source>
</evidence>
<evidence type="ECO:0000313" key="3">
    <source>
        <dbReference type="Proteomes" id="UP000887013"/>
    </source>
</evidence>
<sequence>TMVMARSLNAHSVKEGLELVILIDRSSSIDPKDFKLGIDFIKFLLTEFGVRNGNNPTGTRAAVLTFGTKVDIVFNLDNETIVGPEAARKALNTVQANGGGTAMQEAVMSVFTQLPPLRPKAKKALFMITDGEPNIGEVEETLFFANELKREQGYEIFTVGVGKGLNRHLLSKLASEPIVSHVFILDKYTDLRSMMDIINDKSSNRSGKRSLKQKQKYLKLHPQSNIRWLQYTFDIIAKATGMSQRKHLLGSTESQMSHVIEDLVSLQNVYSLGNP</sequence>
<feature type="domain" description="VWFA" evidence="1">
    <location>
        <begin position="18"/>
        <end position="198"/>
    </location>
</feature>
<dbReference type="EMBL" id="BMAW01077936">
    <property type="protein sequence ID" value="GFU08823.1"/>
    <property type="molecule type" value="Genomic_DNA"/>
</dbReference>
<reference evidence="2" key="1">
    <citation type="submission" date="2020-08" db="EMBL/GenBank/DDBJ databases">
        <title>Multicomponent nature underlies the extraordinary mechanical properties of spider dragline silk.</title>
        <authorList>
            <person name="Kono N."/>
            <person name="Nakamura H."/>
            <person name="Mori M."/>
            <person name="Yoshida Y."/>
            <person name="Ohtoshi R."/>
            <person name="Malay A.D."/>
            <person name="Moran D.A.P."/>
            <person name="Tomita M."/>
            <person name="Numata K."/>
            <person name="Arakawa K."/>
        </authorList>
    </citation>
    <scope>NUCLEOTIDE SEQUENCE</scope>
</reference>
<dbReference type="Gene3D" id="3.40.50.410">
    <property type="entry name" value="von Willebrand factor, type A domain"/>
    <property type="match status" value="1"/>
</dbReference>
<organism evidence="2 3">
    <name type="scientific">Nephila pilipes</name>
    <name type="common">Giant wood spider</name>
    <name type="synonym">Nephila maculata</name>
    <dbReference type="NCBI Taxonomy" id="299642"/>
    <lineage>
        <taxon>Eukaryota</taxon>
        <taxon>Metazoa</taxon>
        <taxon>Ecdysozoa</taxon>
        <taxon>Arthropoda</taxon>
        <taxon>Chelicerata</taxon>
        <taxon>Arachnida</taxon>
        <taxon>Araneae</taxon>
        <taxon>Araneomorphae</taxon>
        <taxon>Entelegynae</taxon>
        <taxon>Araneoidea</taxon>
        <taxon>Nephilidae</taxon>
        <taxon>Nephila</taxon>
    </lineage>
</organism>
<feature type="non-terminal residue" evidence="2">
    <location>
        <position position="1"/>
    </location>
</feature>
<dbReference type="InterPro" id="IPR036465">
    <property type="entry name" value="vWFA_dom_sf"/>
</dbReference>
<gene>
    <name evidence="2" type="primary">AVEN_50597_1</name>
    <name evidence="2" type="ORF">NPIL_388291</name>
</gene>
<dbReference type="PROSITE" id="PS50234">
    <property type="entry name" value="VWFA"/>
    <property type="match status" value="1"/>
</dbReference>
<dbReference type="CDD" id="cd01450">
    <property type="entry name" value="vWFA_subfamily_ECM"/>
    <property type="match status" value="1"/>
</dbReference>
<dbReference type="InterPro" id="IPR050525">
    <property type="entry name" value="ECM_Assembly_Org"/>
</dbReference>
<accession>A0A8X6QAP9</accession>
<dbReference type="OrthoDB" id="5565075at2759"/>
<evidence type="ECO:0000259" key="1">
    <source>
        <dbReference type="PROSITE" id="PS50234"/>
    </source>
</evidence>
<dbReference type="PRINTS" id="PR00453">
    <property type="entry name" value="VWFADOMAIN"/>
</dbReference>
<proteinExistence type="predicted"/>
<name>A0A8X6QAP9_NEPPI</name>
<dbReference type="PANTHER" id="PTHR24020:SF20">
    <property type="entry name" value="PH DOMAIN-CONTAINING PROTEIN"/>
    <property type="match status" value="1"/>
</dbReference>
<comment type="caution">
    <text evidence="2">The sequence shown here is derived from an EMBL/GenBank/DDBJ whole genome shotgun (WGS) entry which is preliminary data.</text>
</comment>
<dbReference type="InterPro" id="IPR002035">
    <property type="entry name" value="VWF_A"/>
</dbReference>